<keyword evidence="1" id="KW-0472">Membrane</keyword>
<organism evidence="2 3">
    <name type="scientific">Lentisphaera araneosa HTCC2155</name>
    <dbReference type="NCBI Taxonomy" id="313628"/>
    <lineage>
        <taxon>Bacteria</taxon>
        <taxon>Pseudomonadati</taxon>
        <taxon>Lentisphaerota</taxon>
        <taxon>Lentisphaeria</taxon>
        <taxon>Lentisphaerales</taxon>
        <taxon>Lentisphaeraceae</taxon>
        <taxon>Lentisphaera</taxon>
    </lineage>
</organism>
<gene>
    <name evidence="2" type="ORF">LNTAR_06849</name>
</gene>
<sequence>MKQKFTLIELMVVIAIIGILVSLLLPSLNNAREKSKSAVCKSNLKQIGQFASMASDDNDQWTVALDWSHSNPGFTGTLVNYSGTDRYITQATKSGLYHCPSLGSLAGTSQAAYLYTSYGVNGLTVPHATRETRGNRKLNEIVDSANKVYFADITTNSIFKEFLYNPGISKPLFRWHGSSSSLGKSNVNWFDGSVRIEPGDFDAGPDAWNKYFKDLN</sequence>
<feature type="transmembrane region" description="Helical" evidence="1">
    <location>
        <begin position="7"/>
        <end position="28"/>
    </location>
</feature>
<dbReference type="OrthoDB" id="8592370at2"/>
<proteinExistence type="predicted"/>
<dbReference type="eggNOG" id="COG2165">
    <property type="taxonomic scope" value="Bacteria"/>
</dbReference>
<reference evidence="2 3" key="1">
    <citation type="journal article" date="2010" name="J. Bacteriol.">
        <title>Genome sequence of Lentisphaera araneosa HTCC2155T, the type species of the order Lentisphaerales in the phylum Lentisphaerae.</title>
        <authorList>
            <person name="Thrash J.C."/>
            <person name="Cho J.C."/>
            <person name="Vergin K.L."/>
            <person name="Morris R.M."/>
            <person name="Giovannoni S.J."/>
        </authorList>
    </citation>
    <scope>NUCLEOTIDE SEQUENCE [LARGE SCALE GENOMIC DNA]</scope>
    <source>
        <strain evidence="2 3">HTCC2155</strain>
    </source>
</reference>
<evidence type="ECO:0000313" key="2">
    <source>
        <dbReference type="EMBL" id="EDM26941.1"/>
    </source>
</evidence>
<keyword evidence="1" id="KW-0812">Transmembrane</keyword>
<dbReference type="Gene3D" id="3.30.700.10">
    <property type="entry name" value="Glycoprotein, Type 4 Pilin"/>
    <property type="match status" value="1"/>
</dbReference>
<keyword evidence="3" id="KW-1185">Reference proteome</keyword>
<comment type="caution">
    <text evidence="2">The sequence shown here is derived from an EMBL/GenBank/DDBJ whole genome shotgun (WGS) entry which is preliminary data.</text>
</comment>
<accession>A6DMQ5</accession>
<protein>
    <submittedName>
        <fullName evidence="2">Uncharacterized protein</fullName>
    </submittedName>
</protein>
<dbReference type="InterPro" id="IPR045584">
    <property type="entry name" value="Pilin-like"/>
</dbReference>
<dbReference type="EMBL" id="ABCK01000012">
    <property type="protein sequence ID" value="EDM26941.1"/>
    <property type="molecule type" value="Genomic_DNA"/>
</dbReference>
<dbReference type="PANTHER" id="PTHR30093">
    <property type="entry name" value="GENERAL SECRETION PATHWAY PROTEIN G"/>
    <property type="match status" value="1"/>
</dbReference>
<dbReference type="AlphaFoldDB" id="A6DMQ5"/>
<keyword evidence="1" id="KW-1133">Transmembrane helix</keyword>
<evidence type="ECO:0000313" key="3">
    <source>
        <dbReference type="Proteomes" id="UP000004947"/>
    </source>
</evidence>
<evidence type="ECO:0000256" key="1">
    <source>
        <dbReference type="SAM" id="Phobius"/>
    </source>
</evidence>
<dbReference type="SUPFAM" id="SSF54523">
    <property type="entry name" value="Pili subunits"/>
    <property type="match status" value="1"/>
</dbReference>
<dbReference type="NCBIfam" id="TIGR02532">
    <property type="entry name" value="IV_pilin_GFxxxE"/>
    <property type="match status" value="1"/>
</dbReference>
<name>A6DMQ5_9BACT</name>
<dbReference type="STRING" id="313628.LNTAR_06849"/>
<dbReference type="Proteomes" id="UP000004947">
    <property type="component" value="Unassembled WGS sequence"/>
</dbReference>
<dbReference type="InterPro" id="IPR012902">
    <property type="entry name" value="N_methyl_site"/>
</dbReference>
<dbReference type="RefSeq" id="WP_007279152.1">
    <property type="nucleotide sequence ID" value="NZ_ABCK01000012.1"/>
</dbReference>